<evidence type="ECO:0000256" key="1">
    <source>
        <dbReference type="ARBA" id="ARBA00004953"/>
    </source>
</evidence>
<accession>A0ABX0SIV1</accession>
<feature type="region of interest" description="Disordered" evidence="5">
    <location>
        <begin position="1"/>
        <end position="20"/>
    </location>
</feature>
<name>A0ABX0SIV1_9ACTN</name>
<dbReference type="SUPFAM" id="SSF63965">
    <property type="entry name" value="Precorrin-8X methylmutase CbiC/CobH"/>
    <property type="match status" value="1"/>
</dbReference>
<dbReference type="EC" id="5.4.99.61" evidence="7"/>
<proteinExistence type="inferred from homology"/>
<comment type="similarity">
    <text evidence="2">Belongs to the CobH/CbiC family.</text>
</comment>
<evidence type="ECO:0000256" key="5">
    <source>
        <dbReference type="SAM" id="MobiDB-lite"/>
    </source>
</evidence>
<evidence type="ECO:0000259" key="6">
    <source>
        <dbReference type="Pfam" id="PF02570"/>
    </source>
</evidence>
<protein>
    <submittedName>
        <fullName evidence="7">Precorrin-8X/cobalt-precorrin-8 methylmutase</fullName>
        <ecNumber evidence="7">5.4.99.60</ecNumber>
        <ecNumber evidence="7">5.4.99.61</ecNumber>
    </submittedName>
</protein>
<keyword evidence="3" id="KW-0169">Cobalamin biosynthesis</keyword>
<dbReference type="PANTHER" id="PTHR43588">
    <property type="entry name" value="COBALT-PRECORRIN-8 METHYLMUTASE"/>
    <property type="match status" value="1"/>
</dbReference>
<dbReference type="NCBIfam" id="NF006136">
    <property type="entry name" value="PRK08285.1"/>
    <property type="match status" value="1"/>
</dbReference>
<keyword evidence="4 7" id="KW-0413">Isomerase</keyword>
<dbReference type="PANTHER" id="PTHR43588:SF1">
    <property type="entry name" value="COBALT-PRECORRIN-8 METHYLMUTASE"/>
    <property type="match status" value="1"/>
</dbReference>
<feature type="domain" description="Cobalamin biosynthesis precorrin-8X methylmutase CobH/CbiC" evidence="6">
    <location>
        <begin position="23"/>
        <end position="220"/>
    </location>
</feature>
<dbReference type="InterPro" id="IPR003722">
    <property type="entry name" value="Cbl_synth_CobH/CbiC"/>
</dbReference>
<evidence type="ECO:0000256" key="3">
    <source>
        <dbReference type="ARBA" id="ARBA00022573"/>
    </source>
</evidence>
<dbReference type="GO" id="GO:0043778">
    <property type="term" value="F:cobalt-precorrin-8 methylmutase activity"/>
    <property type="evidence" value="ECO:0007669"/>
    <property type="project" value="UniProtKB-EC"/>
</dbReference>
<evidence type="ECO:0000256" key="2">
    <source>
        <dbReference type="ARBA" id="ARBA00009774"/>
    </source>
</evidence>
<dbReference type="EC" id="5.4.99.60" evidence="7"/>
<evidence type="ECO:0000256" key="4">
    <source>
        <dbReference type="ARBA" id="ARBA00023235"/>
    </source>
</evidence>
<organism evidence="7 8">
    <name type="scientific">Brooklawnia cerclae</name>
    <dbReference type="NCBI Taxonomy" id="349934"/>
    <lineage>
        <taxon>Bacteria</taxon>
        <taxon>Bacillati</taxon>
        <taxon>Actinomycetota</taxon>
        <taxon>Actinomycetes</taxon>
        <taxon>Propionibacteriales</taxon>
        <taxon>Propionibacteriaceae</taxon>
        <taxon>Brooklawnia</taxon>
    </lineage>
</organism>
<dbReference type="InterPro" id="IPR036588">
    <property type="entry name" value="CobH/CbiC_sf"/>
</dbReference>
<keyword evidence="8" id="KW-1185">Reference proteome</keyword>
<gene>
    <name evidence="7" type="ORF">FB473_003013</name>
</gene>
<comment type="pathway">
    <text evidence="1">Cofactor biosynthesis; adenosylcobalamin biosynthesis.</text>
</comment>
<evidence type="ECO:0000313" key="7">
    <source>
        <dbReference type="EMBL" id="NIH58318.1"/>
    </source>
</evidence>
<dbReference type="GO" id="GO:0016993">
    <property type="term" value="F:precorrin-8X methylmutase activity"/>
    <property type="evidence" value="ECO:0007669"/>
    <property type="project" value="UniProtKB-EC"/>
</dbReference>
<comment type="caution">
    <text evidence="7">The sequence shown here is derived from an EMBL/GenBank/DDBJ whole genome shotgun (WGS) entry which is preliminary data.</text>
</comment>
<dbReference type="RefSeq" id="WP_167170478.1">
    <property type="nucleotide sequence ID" value="NZ_BAAAOO010000004.1"/>
</dbReference>
<sequence length="231" mass="23976">MVPATNDPEPGEPTTADTKTGSDIYRESFRIIRAEADLSRFPDDVERVAVRMIHAAGDPTIAPDIAFTPGIVGSCTAALRAGAPILCDSGMTATGIITSRLPARNPVWCHIKDPRVARLAAELGGTKASAEVDLWHREGRIAGAVVAIGNAPTALVRLLELLDDGIEPPAGIIGIPVGFVGAAESKQALVDSAHGVDYLTLLGRRGGSAVTVAAVNAIASTDELTNTNRLD</sequence>
<evidence type="ECO:0000313" key="8">
    <source>
        <dbReference type="Proteomes" id="UP000749311"/>
    </source>
</evidence>
<dbReference type="Pfam" id="PF02570">
    <property type="entry name" value="CbiC"/>
    <property type="match status" value="1"/>
</dbReference>
<dbReference type="Proteomes" id="UP000749311">
    <property type="component" value="Unassembled WGS sequence"/>
</dbReference>
<reference evidence="7 8" key="1">
    <citation type="submission" date="2020-02" db="EMBL/GenBank/DDBJ databases">
        <title>Sequencing the genomes of 1000 actinobacteria strains.</title>
        <authorList>
            <person name="Klenk H.-P."/>
        </authorList>
    </citation>
    <scope>NUCLEOTIDE SEQUENCE [LARGE SCALE GENOMIC DNA]</scope>
    <source>
        <strain evidence="7 8">DSM 19609</strain>
    </source>
</reference>
<dbReference type="EMBL" id="JAAMOZ010000003">
    <property type="protein sequence ID" value="NIH58318.1"/>
    <property type="molecule type" value="Genomic_DNA"/>
</dbReference>
<dbReference type="Gene3D" id="3.40.50.10230">
    <property type="entry name" value="Cobalamin biosynthesis CobH/CbiC, precorrin-8X methylmutase"/>
    <property type="match status" value="1"/>
</dbReference>